<dbReference type="Proteomes" id="UP000055045">
    <property type="component" value="Unassembled WGS sequence"/>
</dbReference>
<dbReference type="AlphaFoldDB" id="A0A117NMP3"/>
<dbReference type="EMBL" id="LLXE01000219">
    <property type="protein sequence ID" value="KUM59542.1"/>
    <property type="molecule type" value="Genomic_DNA"/>
</dbReference>
<comment type="caution">
    <text evidence="2">The sequence shown here is derived from an EMBL/GenBank/DDBJ whole genome shotgun (WGS) entry which is preliminary data.</text>
</comment>
<keyword evidence="3" id="KW-1185">Reference proteome</keyword>
<sequence>MMLICSFIVTYLQRFAFPLFEVSSLDMCHVYIYRSLDYLSITLRYGGPLGIVCNSPVLRQVITTCLLRPLGLIFKYHLFNHFD</sequence>
<feature type="chain" id="PRO_5007152166" description="Secreted protein" evidence="1">
    <location>
        <begin position="17"/>
        <end position="83"/>
    </location>
</feature>
<name>A0A117NMP3_PENFR</name>
<gene>
    <name evidence="2" type="ORF">ACN42_g7594</name>
</gene>
<reference evidence="2 3" key="1">
    <citation type="submission" date="2015-10" db="EMBL/GenBank/DDBJ databases">
        <title>Genome sequencing of Penicillium freii.</title>
        <authorList>
            <person name="Nguyen H.D."/>
            <person name="Visagie C.M."/>
            <person name="Seifert K.A."/>
        </authorList>
    </citation>
    <scope>NUCLEOTIDE SEQUENCE [LARGE SCALE GENOMIC DNA]</scope>
    <source>
        <strain evidence="2 3">DAOM 242723</strain>
    </source>
</reference>
<evidence type="ECO:0000256" key="1">
    <source>
        <dbReference type="SAM" id="SignalP"/>
    </source>
</evidence>
<keyword evidence="1" id="KW-0732">Signal</keyword>
<proteinExistence type="predicted"/>
<accession>A0A117NMP3</accession>
<organism evidence="2 3">
    <name type="scientific">Penicillium freii</name>
    <dbReference type="NCBI Taxonomy" id="48697"/>
    <lineage>
        <taxon>Eukaryota</taxon>
        <taxon>Fungi</taxon>
        <taxon>Dikarya</taxon>
        <taxon>Ascomycota</taxon>
        <taxon>Pezizomycotina</taxon>
        <taxon>Eurotiomycetes</taxon>
        <taxon>Eurotiomycetidae</taxon>
        <taxon>Eurotiales</taxon>
        <taxon>Aspergillaceae</taxon>
        <taxon>Penicillium</taxon>
    </lineage>
</organism>
<protein>
    <recommendedName>
        <fullName evidence="4">Secreted protein</fullName>
    </recommendedName>
</protein>
<feature type="signal peptide" evidence="1">
    <location>
        <begin position="1"/>
        <end position="16"/>
    </location>
</feature>
<evidence type="ECO:0000313" key="3">
    <source>
        <dbReference type="Proteomes" id="UP000055045"/>
    </source>
</evidence>
<evidence type="ECO:0008006" key="4">
    <source>
        <dbReference type="Google" id="ProtNLM"/>
    </source>
</evidence>
<evidence type="ECO:0000313" key="2">
    <source>
        <dbReference type="EMBL" id="KUM59542.1"/>
    </source>
</evidence>